<accession>A0A2T0K8T7</accession>
<evidence type="ECO:0000313" key="2">
    <source>
        <dbReference type="Proteomes" id="UP000239415"/>
    </source>
</evidence>
<reference evidence="1 2" key="1">
    <citation type="submission" date="2018-03" db="EMBL/GenBank/DDBJ databases">
        <title>Genomic Encyclopedia of Archaeal and Bacterial Type Strains, Phase II (KMG-II): from individual species to whole genera.</title>
        <authorList>
            <person name="Goeker M."/>
        </authorList>
    </citation>
    <scope>NUCLEOTIDE SEQUENCE [LARGE SCALE GENOMIC DNA]</scope>
    <source>
        <strain evidence="1 2">DSM 43146</strain>
    </source>
</reference>
<dbReference type="Proteomes" id="UP000239415">
    <property type="component" value="Unassembled WGS sequence"/>
</dbReference>
<organism evidence="1 2">
    <name type="scientific">Actinoplanes italicus</name>
    <dbReference type="NCBI Taxonomy" id="113567"/>
    <lineage>
        <taxon>Bacteria</taxon>
        <taxon>Bacillati</taxon>
        <taxon>Actinomycetota</taxon>
        <taxon>Actinomycetes</taxon>
        <taxon>Micromonosporales</taxon>
        <taxon>Micromonosporaceae</taxon>
        <taxon>Actinoplanes</taxon>
    </lineage>
</organism>
<comment type="caution">
    <text evidence="1">The sequence shown here is derived from an EMBL/GenBank/DDBJ whole genome shotgun (WGS) entry which is preliminary data.</text>
</comment>
<proteinExistence type="predicted"/>
<dbReference type="AlphaFoldDB" id="A0A2T0K8T7"/>
<evidence type="ECO:0008006" key="3">
    <source>
        <dbReference type="Google" id="ProtNLM"/>
    </source>
</evidence>
<sequence>MTVVAIGHVDGRTVVASGDTHGTVRLWHPTGPEVSTWTLPGAVHALGFDVPGLLTVGIGAGVIGIHPERV</sequence>
<evidence type="ECO:0000313" key="1">
    <source>
        <dbReference type="EMBL" id="PRX19482.1"/>
    </source>
</evidence>
<name>A0A2T0K8T7_9ACTN</name>
<keyword evidence="2" id="KW-1185">Reference proteome</keyword>
<protein>
    <recommendedName>
        <fullName evidence="3">WD40 repeat protein</fullName>
    </recommendedName>
</protein>
<dbReference type="SUPFAM" id="SSF63829">
    <property type="entry name" value="Calcium-dependent phosphotriesterase"/>
    <property type="match status" value="1"/>
</dbReference>
<gene>
    <name evidence="1" type="ORF">CLV67_110234</name>
</gene>
<dbReference type="EMBL" id="PVMZ01000010">
    <property type="protein sequence ID" value="PRX19482.1"/>
    <property type="molecule type" value="Genomic_DNA"/>
</dbReference>